<evidence type="ECO:0000256" key="3">
    <source>
        <dbReference type="ARBA" id="ARBA00022833"/>
    </source>
</evidence>
<feature type="compositionally biased region" description="Basic and acidic residues" evidence="4">
    <location>
        <begin position="163"/>
        <end position="172"/>
    </location>
</feature>
<dbReference type="GO" id="GO:0006338">
    <property type="term" value="P:chromatin remodeling"/>
    <property type="evidence" value="ECO:0007669"/>
    <property type="project" value="InterPro"/>
</dbReference>
<evidence type="ECO:0000313" key="5">
    <source>
        <dbReference type="EMBL" id="CAI4216438.1"/>
    </source>
</evidence>
<dbReference type="InterPro" id="IPR039723">
    <property type="entry name" value="Vps71/ZNHIT1"/>
</dbReference>
<keyword evidence="2" id="KW-0863">Zinc-finger</keyword>
<dbReference type="EMBL" id="CALLCH030000015">
    <property type="protein sequence ID" value="CAI4216438.1"/>
    <property type="molecule type" value="Genomic_DNA"/>
</dbReference>
<evidence type="ECO:0000256" key="4">
    <source>
        <dbReference type="SAM" id="MobiDB-lite"/>
    </source>
</evidence>
<dbReference type="PANTHER" id="PTHR13093">
    <property type="entry name" value="ZINC FINGER HIT DOMAIN CONTAINING PROTEIN 1"/>
    <property type="match status" value="1"/>
</dbReference>
<evidence type="ECO:0000256" key="1">
    <source>
        <dbReference type="ARBA" id="ARBA00022723"/>
    </source>
</evidence>
<evidence type="ECO:0000256" key="2">
    <source>
        <dbReference type="ARBA" id="ARBA00022771"/>
    </source>
</evidence>
<dbReference type="AlphaFoldDB" id="A0A9P1H5K0"/>
<keyword evidence="1" id="KW-0479">Metal-binding</keyword>
<accession>A0A9P1H5K0</accession>
<feature type="region of interest" description="Disordered" evidence="4">
    <location>
        <begin position="33"/>
        <end position="56"/>
    </location>
</feature>
<comment type="caution">
    <text evidence="5">The sequence shown here is derived from an EMBL/GenBank/DDBJ whole genome shotgun (WGS) entry which is preliminary data.</text>
</comment>
<sequence length="240" mass="25893">MENFGLIELASAKTTVAPGWAYVPDRTANSAATIQTTGRKRAAARGKGLSLSDQTAREEAKIRKELEALDREGSRDVVIPVPAKGRAAQNKSTPNVRKILQSMKTFANHLDDFEAMQTQGGDRIPKPGTLGSSVDIVMGETGTPVLTPLAPSSEDVEMTGGDEQSKDEKPQELKINGVNDVEKLLAPRVPDTPSDAELRTLLAAPPLNYRQARATWTAEAARYPVRVFCSVCGYWGKFAA</sequence>
<dbReference type="OrthoDB" id="74807at2759"/>
<reference evidence="5" key="1">
    <citation type="submission" date="2022-11" db="EMBL/GenBank/DDBJ databases">
        <authorList>
            <person name="Scott C."/>
            <person name="Bruce N."/>
        </authorList>
    </citation>
    <scope>NUCLEOTIDE SEQUENCE</scope>
</reference>
<organism evidence="5 6">
    <name type="scientific">Parascedosporium putredinis</name>
    <dbReference type="NCBI Taxonomy" id="1442378"/>
    <lineage>
        <taxon>Eukaryota</taxon>
        <taxon>Fungi</taxon>
        <taxon>Dikarya</taxon>
        <taxon>Ascomycota</taxon>
        <taxon>Pezizomycotina</taxon>
        <taxon>Sordariomycetes</taxon>
        <taxon>Hypocreomycetidae</taxon>
        <taxon>Microascales</taxon>
        <taxon>Microascaceae</taxon>
        <taxon>Parascedosporium</taxon>
    </lineage>
</organism>
<keyword evidence="6" id="KW-1185">Reference proteome</keyword>
<evidence type="ECO:0000313" key="6">
    <source>
        <dbReference type="Proteomes" id="UP000838763"/>
    </source>
</evidence>
<feature type="region of interest" description="Disordered" evidence="4">
    <location>
        <begin position="144"/>
        <end position="173"/>
    </location>
</feature>
<name>A0A9P1H5K0_9PEZI</name>
<proteinExistence type="predicted"/>
<dbReference type="Proteomes" id="UP000838763">
    <property type="component" value="Unassembled WGS sequence"/>
</dbReference>
<protein>
    <submittedName>
        <fullName evidence="5">Uncharacterized protein</fullName>
    </submittedName>
</protein>
<keyword evidence="3" id="KW-0862">Zinc</keyword>
<dbReference type="GO" id="GO:0008270">
    <property type="term" value="F:zinc ion binding"/>
    <property type="evidence" value="ECO:0007669"/>
    <property type="project" value="UniProtKB-KW"/>
</dbReference>
<gene>
    <name evidence="5" type="ORF">PPNO1_LOCUS6093</name>
</gene>